<feature type="compositionally biased region" description="Gly residues" evidence="2">
    <location>
        <begin position="490"/>
        <end position="509"/>
    </location>
</feature>
<feature type="domain" description="CCD97-like C-terminal" evidence="3">
    <location>
        <begin position="545"/>
        <end position="599"/>
    </location>
</feature>
<evidence type="ECO:0000256" key="1">
    <source>
        <dbReference type="SAM" id="Coils"/>
    </source>
</evidence>
<feature type="compositionally biased region" description="Acidic residues" evidence="2">
    <location>
        <begin position="510"/>
        <end position="521"/>
    </location>
</feature>
<dbReference type="InterPro" id="IPR018613">
    <property type="entry name" value="Ccdc97-like"/>
</dbReference>
<dbReference type="Proteomes" id="UP000054558">
    <property type="component" value="Unassembled WGS sequence"/>
</dbReference>
<organism evidence="4 5">
    <name type="scientific">Klebsormidium nitens</name>
    <name type="common">Green alga</name>
    <name type="synonym">Ulothrix nitens</name>
    <dbReference type="NCBI Taxonomy" id="105231"/>
    <lineage>
        <taxon>Eukaryota</taxon>
        <taxon>Viridiplantae</taxon>
        <taxon>Streptophyta</taxon>
        <taxon>Klebsormidiophyceae</taxon>
        <taxon>Klebsormidiales</taxon>
        <taxon>Klebsormidiaceae</taxon>
        <taxon>Klebsormidium</taxon>
    </lineage>
</organism>
<accession>A0A1Y1IL12</accession>
<dbReference type="Pfam" id="PF09747">
    <property type="entry name" value="CCD97-like_C"/>
    <property type="match status" value="2"/>
</dbReference>
<keyword evidence="1" id="KW-0175">Coiled coil</keyword>
<dbReference type="OMA" id="MVGRFEC"/>
<feature type="domain" description="CCD97-like C-terminal" evidence="3">
    <location>
        <begin position="106"/>
        <end position="220"/>
    </location>
</feature>
<feature type="region of interest" description="Disordered" evidence="2">
    <location>
        <begin position="416"/>
        <end position="547"/>
    </location>
</feature>
<evidence type="ECO:0000313" key="5">
    <source>
        <dbReference type="Proteomes" id="UP000054558"/>
    </source>
</evidence>
<evidence type="ECO:0000313" key="4">
    <source>
        <dbReference type="EMBL" id="GAQ91540.1"/>
    </source>
</evidence>
<gene>
    <name evidence="4" type="ORF">KFL_008030020</name>
</gene>
<dbReference type="OrthoDB" id="333176at2759"/>
<dbReference type="STRING" id="105231.A0A1Y1IL12"/>
<feature type="region of interest" description="Disordered" evidence="2">
    <location>
        <begin position="141"/>
        <end position="162"/>
    </location>
</feature>
<protein>
    <recommendedName>
        <fullName evidence="3">CCD97-like C-terminal domain-containing protein</fullName>
    </recommendedName>
</protein>
<proteinExistence type="predicted"/>
<feature type="region of interest" description="Disordered" evidence="2">
    <location>
        <begin position="317"/>
        <end position="402"/>
    </location>
</feature>
<feature type="region of interest" description="Disordered" evidence="2">
    <location>
        <begin position="210"/>
        <end position="264"/>
    </location>
</feature>
<sequence>MDAAAARTVCDRLSVAPDVEEKLPWKLRSGEEGATQDEKRAHLQGLLERDAALFLEKYGESLSGDELLQFEGLKGDYEVNWHLNRLNDSLSPSPQREKARAAQVKNRRLAYMQRLEDEGTYFSEDAMRERAPLLHEQFMGPQTDASETRSGRQPVVPRPGEGLSELIIRQAKEDHIAARLKQERQDFEKQAATLQQDLDDAAAASGLHNGNQAEREEEANVADSPGDKQVEPVAMPSLESPPSRGPSTGAKARGGVHQKTGQLRFGTISGASVAGAAVTVGPTDAQPAGSTLGVNEVGKGISLLTSDEPMRAAVESNEAIAGSSGEHDPSSSFAGGGGNRREPSNGASRVSGGPANANGHSVNGHSVNARSVNGRSVSGSGEAEEEVSHARFGEFTTPEPVSASRIASQVVRSVLESAGAGAGSRHPVTRYGEVRDGPFSGSADARTRAGASDRASRNVQQLGAGAVPSLEQRAQAAAELPPDAEERGGAAVGSSGGAGLRDGGRGIGDGGDEEMDTDEEELGSRTHTGMSELGGDTLDVDSGPKGQIDDFRRIMRERFLEGQDGEHVDYRAVDSDAKLDDDWLGQVDRDAQEKYFDED</sequence>
<feature type="coiled-coil region" evidence="1">
    <location>
        <begin position="177"/>
        <end position="204"/>
    </location>
</feature>
<dbReference type="PANTHER" id="PTHR31840:SF1">
    <property type="entry name" value="COILED-COIL DOMAIN-CONTAINING PROTEIN 97"/>
    <property type="match status" value="1"/>
</dbReference>
<dbReference type="InterPro" id="IPR040233">
    <property type="entry name" value="CCD97-like_C"/>
</dbReference>
<reference evidence="4 5" key="1">
    <citation type="journal article" date="2014" name="Nat. Commun.">
        <title>Klebsormidium flaccidum genome reveals primary factors for plant terrestrial adaptation.</title>
        <authorList>
            <person name="Hori K."/>
            <person name="Maruyama F."/>
            <person name="Fujisawa T."/>
            <person name="Togashi T."/>
            <person name="Yamamoto N."/>
            <person name="Seo M."/>
            <person name="Sato S."/>
            <person name="Yamada T."/>
            <person name="Mori H."/>
            <person name="Tajima N."/>
            <person name="Moriyama T."/>
            <person name="Ikeuchi M."/>
            <person name="Watanabe M."/>
            <person name="Wada H."/>
            <person name="Kobayashi K."/>
            <person name="Saito M."/>
            <person name="Masuda T."/>
            <person name="Sasaki-Sekimoto Y."/>
            <person name="Mashiguchi K."/>
            <person name="Awai K."/>
            <person name="Shimojima M."/>
            <person name="Masuda S."/>
            <person name="Iwai M."/>
            <person name="Nobusawa T."/>
            <person name="Narise T."/>
            <person name="Kondo S."/>
            <person name="Saito H."/>
            <person name="Sato R."/>
            <person name="Murakawa M."/>
            <person name="Ihara Y."/>
            <person name="Oshima-Yamada Y."/>
            <person name="Ohtaka K."/>
            <person name="Satoh M."/>
            <person name="Sonobe K."/>
            <person name="Ishii M."/>
            <person name="Ohtani R."/>
            <person name="Kanamori-Sato M."/>
            <person name="Honoki R."/>
            <person name="Miyazaki D."/>
            <person name="Mochizuki H."/>
            <person name="Umetsu J."/>
            <person name="Higashi K."/>
            <person name="Shibata D."/>
            <person name="Kamiya Y."/>
            <person name="Sato N."/>
            <person name="Nakamura Y."/>
            <person name="Tabata S."/>
            <person name="Ida S."/>
            <person name="Kurokawa K."/>
            <person name="Ohta H."/>
        </authorList>
    </citation>
    <scope>NUCLEOTIDE SEQUENCE [LARGE SCALE GENOMIC DNA]</scope>
    <source>
        <strain evidence="4 5">NIES-2285</strain>
    </source>
</reference>
<name>A0A1Y1IL12_KLENI</name>
<feature type="compositionally biased region" description="Low complexity" evidence="2">
    <location>
        <begin position="370"/>
        <end position="381"/>
    </location>
</feature>
<keyword evidence="5" id="KW-1185">Reference proteome</keyword>
<feature type="compositionally biased region" description="Polar residues" evidence="2">
    <location>
        <begin position="358"/>
        <end position="369"/>
    </location>
</feature>
<evidence type="ECO:0000259" key="3">
    <source>
        <dbReference type="Pfam" id="PF09747"/>
    </source>
</evidence>
<dbReference type="AlphaFoldDB" id="A0A1Y1IL12"/>
<evidence type="ECO:0000256" key="2">
    <source>
        <dbReference type="SAM" id="MobiDB-lite"/>
    </source>
</evidence>
<dbReference type="PANTHER" id="PTHR31840">
    <property type="entry name" value="COILED-COIL DOMAIN-CONTAINING PROTEIN 97"/>
    <property type="match status" value="1"/>
</dbReference>
<dbReference type="EMBL" id="DF237752">
    <property type="protein sequence ID" value="GAQ91540.1"/>
    <property type="molecule type" value="Genomic_DNA"/>
</dbReference>